<keyword evidence="1" id="KW-0812">Transmembrane</keyword>
<evidence type="ECO:0000256" key="1">
    <source>
        <dbReference type="SAM" id="Phobius"/>
    </source>
</evidence>
<feature type="transmembrane region" description="Helical" evidence="1">
    <location>
        <begin position="61"/>
        <end position="79"/>
    </location>
</feature>
<protein>
    <submittedName>
        <fullName evidence="2">DUF2306 domain-containing protein</fullName>
    </submittedName>
</protein>
<accession>A0ABT5QFW2</accession>
<sequence length="121" mass="13406">MTVEIHLIAAIWLLIAGTMQLIMRKGTQLHKVLGRSWMLAMVIVAFSSFGLPGFVDWFMGYGPIHLLSLWVLFCVYQSVRAIKRGNINKHRAYATGAFYGAVGAAIAAVLVPNRLLNSLIF</sequence>
<dbReference type="Proteomes" id="UP001149821">
    <property type="component" value="Unassembled WGS sequence"/>
</dbReference>
<name>A0ABT5QFW2_9GAMM</name>
<evidence type="ECO:0000313" key="2">
    <source>
        <dbReference type="EMBL" id="MDD1779876.1"/>
    </source>
</evidence>
<dbReference type="Pfam" id="PF10067">
    <property type="entry name" value="DUF2306"/>
    <property type="match status" value="1"/>
</dbReference>
<gene>
    <name evidence="2" type="ORF">LRP49_01585</name>
</gene>
<keyword evidence="1" id="KW-0472">Membrane</keyword>
<feature type="transmembrane region" description="Helical" evidence="1">
    <location>
        <begin position="36"/>
        <end position="55"/>
    </location>
</feature>
<dbReference type="InterPro" id="IPR018750">
    <property type="entry name" value="DUF2306_membrane"/>
</dbReference>
<reference evidence="2" key="1">
    <citation type="submission" date="2021-12" db="EMBL/GenBank/DDBJ databases">
        <title>Enterovibrio ZSDZ35 sp. nov. and Enterovibrio ZSDZ42 sp. nov., isolated from coastal seawater in Qingdao.</title>
        <authorList>
            <person name="Zhang P."/>
        </authorList>
    </citation>
    <scope>NUCLEOTIDE SEQUENCE</scope>
    <source>
        <strain evidence="2">ZSDZ35</strain>
    </source>
</reference>
<proteinExistence type="predicted"/>
<organism evidence="2 3">
    <name type="scientific">Enterovibrio qingdaonensis</name>
    <dbReference type="NCBI Taxonomy" id="2899818"/>
    <lineage>
        <taxon>Bacteria</taxon>
        <taxon>Pseudomonadati</taxon>
        <taxon>Pseudomonadota</taxon>
        <taxon>Gammaproteobacteria</taxon>
        <taxon>Vibrionales</taxon>
        <taxon>Vibrionaceae</taxon>
        <taxon>Enterovibrio</taxon>
    </lineage>
</organism>
<evidence type="ECO:0000313" key="3">
    <source>
        <dbReference type="Proteomes" id="UP001149821"/>
    </source>
</evidence>
<feature type="transmembrane region" description="Helical" evidence="1">
    <location>
        <begin position="6"/>
        <end position="24"/>
    </location>
</feature>
<dbReference type="RefSeq" id="WP_274139713.1">
    <property type="nucleotide sequence ID" value="NZ_JAJUBB010000001.1"/>
</dbReference>
<dbReference type="EMBL" id="JAJUBB010000001">
    <property type="protein sequence ID" value="MDD1779876.1"/>
    <property type="molecule type" value="Genomic_DNA"/>
</dbReference>
<keyword evidence="1" id="KW-1133">Transmembrane helix</keyword>
<keyword evidence="3" id="KW-1185">Reference proteome</keyword>
<comment type="caution">
    <text evidence="2">The sequence shown here is derived from an EMBL/GenBank/DDBJ whole genome shotgun (WGS) entry which is preliminary data.</text>
</comment>
<feature type="transmembrane region" description="Helical" evidence="1">
    <location>
        <begin position="91"/>
        <end position="111"/>
    </location>
</feature>